<dbReference type="eggNOG" id="arCOG05988">
    <property type="taxonomic scope" value="Archaea"/>
</dbReference>
<dbReference type="EMBL" id="JH597770">
    <property type="protein sequence ID" value="EHP68578.1"/>
    <property type="molecule type" value="Genomic_DNA"/>
</dbReference>
<organism evidence="1 2">
    <name type="scientific">Metallosphaera yellowstonensis MK1</name>
    <dbReference type="NCBI Taxonomy" id="671065"/>
    <lineage>
        <taxon>Archaea</taxon>
        <taxon>Thermoproteota</taxon>
        <taxon>Thermoprotei</taxon>
        <taxon>Sulfolobales</taxon>
        <taxon>Sulfolobaceae</taxon>
        <taxon>Metallosphaera</taxon>
    </lineage>
</organism>
<dbReference type="AlphaFoldDB" id="H2C8V2"/>
<dbReference type="RefSeq" id="WP_009075148.1">
    <property type="nucleotide sequence ID" value="NZ_JH597770.1"/>
</dbReference>
<dbReference type="STRING" id="671065.MetMK1DRAFT_00030210"/>
<sequence>MCSSLKRIIDKFSVMSVEDNLKPSIAIISPSDVEVEVKKIEEELHAHQQLEGEKIKSILDDVKKLWDFISWLRIAEAQGVWKAKTCRHSINDRCQAWNISDPDRVGLPPDVVQVNQDGTKNVWVGKYPHFCIACPLYEAKRS</sequence>
<proteinExistence type="predicted"/>
<evidence type="ECO:0000313" key="2">
    <source>
        <dbReference type="Proteomes" id="UP000003980"/>
    </source>
</evidence>
<gene>
    <name evidence="1" type="ORF">MetMK1DRAFT_00030210</name>
</gene>
<reference evidence="1 2" key="1">
    <citation type="submission" date="2012-01" db="EMBL/GenBank/DDBJ databases">
        <title>Improved High-Quality Draft sequence of Metallosphaera yellowstonensis MK1.</title>
        <authorList>
            <consortium name="US DOE Joint Genome Institute"/>
            <person name="Lucas S."/>
            <person name="Han J."/>
            <person name="Cheng J.-F."/>
            <person name="Goodwin L."/>
            <person name="Pitluck S."/>
            <person name="Peters L."/>
            <person name="Teshima H."/>
            <person name="Detter J.C."/>
            <person name="Han C."/>
            <person name="Tapia R."/>
            <person name="Land M."/>
            <person name="Hauser L."/>
            <person name="Kyrpides N."/>
            <person name="Kozubal M."/>
            <person name="Macur R.E."/>
            <person name="Jay Z."/>
            <person name="Inskeep W."/>
            <person name="Woyke T."/>
        </authorList>
    </citation>
    <scope>NUCLEOTIDE SEQUENCE [LARGE SCALE GENOMIC DNA]</scope>
    <source>
        <strain evidence="1 2">MK1</strain>
    </source>
</reference>
<name>H2C8V2_9CREN</name>
<evidence type="ECO:0000313" key="1">
    <source>
        <dbReference type="EMBL" id="EHP68578.1"/>
    </source>
</evidence>
<keyword evidence="2" id="KW-1185">Reference proteome</keyword>
<accession>H2C8V2</accession>
<dbReference type="HOGENOM" id="CLU_1811488_0_0_2"/>
<protein>
    <submittedName>
        <fullName evidence="1">Uncharacterized protein</fullName>
    </submittedName>
</protein>
<dbReference type="Proteomes" id="UP000003980">
    <property type="component" value="Unassembled WGS sequence"/>
</dbReference>